<organism evidence="3 4">
    <name type="scientific">Zostera marina</name>
    <name type="common">Eelgrass</name>
    <dbReference type="NCBI Taxonomy" id="29655"/>
    <lineage>
        <taxon>Eukaryota</taxon>
        <taxon>Viridiplantae</taxon>
        <taxon>Streptophyta</taxon>
        <taxon>Embryophyta</taxon>
        <taxon>Tracheophyta</taxon>
        <taxon>Spermatophyta</taxon>
        <taxon>Magnoliopsida</taxon>
        <taxon>Liliopsida</taxon>
        <taxon>Zosteraceae</taxon>
        <taxon>Zostera</taxon>
    </lineage>
</organism>
<feature type="repeat" description="PPR" evidence="2">
    <location>
        <begin position="421"/>
        <end position="455"/>
    </location>
</feature>
<dbReference type="PROSITE" id="PS51375">
    <property type="entry name" value="PPR"/>
    <property type="match status" value="4"/>
</dbReference>
<dbReference type="Pfam" id="PF13041">
    <property type="entry name" value="PPR_2"/>
    <property type="match status" value="3"/>
</dbReference>
<sequence>MQILQTLQLQLLCRRRRLLHSPFVRALIRPSNTDFDVSSLLSPRFLCYISEHWINPGSIHGSIPPTMAESSSSLISNYEWNTKLKLLVKTNRIQDARRLFDTMPVKDVASWTILISGYVSTSLPYQALLLFSRMFNISSSSVKPDTFVISVTLKACGLSSPVHVRRKTGQSVHGYTVKCGLNRSSVFVSSALLDMYSKAGLLSSAIQMFDEMPSRNVVTWTAAITALARGGCSREAIQYFSEMYISSVPCDSHTFAITLKACADSGHFLHGKEIHTHAVKNGFDMVPFVANALSTLYSKFGKIELSIRLFERMRRPDVVSWTTMISSLSQMGREDQAMHEFTKMLRYQQKDSRPNEYTFAAIISASTSLGQVSLGEQLHASSIRFGVAQSLSTSNATITMYYRFARLASATMLFHETTAKDAISWSAIISGHSQEGNMEDAFTLFSRMMESGIEVNEYVLASLLSMCAQIAILELGRQVHGNAIVTGLDVDSMVSSTLVNMYSKCGCIEEAQQIFSNQGYENVVSMTSMINGYADHGFSLEAICLFERMRSRSDLKPDSVTFISVLNACSHSGLIDLGFTYFDLMQTIYGIVPEREHFGCMVNLLCSAGRLSDAENMIEKMPFEPDDVVWSAMLQASRIHGNAECGRRAAEKILALHSNCAGTLTTLSNLYASKGRWNDAANVRILMRSKGVRKEPGWSWITLGENTSVFVAGDLKHFKSKEIYDMLCLFSPKAKMTMESLVGVVD</sequence>
<dbReference type="InterPro" id="IPR046848">
    <property type="entry name" value="E_motif"/>
</dbReference>
<reference evidence="4" key="1">
    <citation type="journal article" date="2016" name="Nature">
        <title>The genome of the seagrass Zostera marina reveals angiosperm adaptation to the sea.</title>
        <authorList>
            <person name="Olsen J.L."/>
            <person name="Rouze P."/>
            <person name="Verhelst B."/>
            <person name="Lin Y.-C."/>
            <person name="Bayer T."/>
            <person name="Collen J."/>
            <person name="Dattolo E."/>
            <person name="De Paoli E."/>
            <person name="Dittami S."/>
            <person name="Maumus F."/>
            <person name="Michel G."/>
            <person name="Kersting A."/>
            <person name="Lauritano C."/>
            <person name="Lohaus R."/>
            <person name="Toepel M."/>
            <person name="Tonon T."/>
            <person name="Vanneste K."/>
            <person name="Amirebrahimi M."/>
            <person name="Brakel J."/>
            <person name="Bostroem C."/>
            <person name="Chovatia M."/>
            <person name="Grimwood J."/>
            <person name="Jenkins J.W."/>
            <person name="Jueterbock A."/>
            <person name="Mraz A."/>
            <person name="Stam W.T."/>
            <person name="Tice H."/>
            <person name="Bornberg-Bauer E."/>
            <person name="Green P.J."/>
            <person name="Pearson G.A."/>
            <person name="Procaccini G."/>
            <person name="Duarte C.M."/>
            <person name="Schmutz J."/>
            <person name="Reusch T.B.H."/>
            <person name="Van de Peer Y."/>
        </authorList>
    </citation>
    <scope>NUCLEOTIDE SEQUENCE [LARGE SCALE GENOMIC DNA]</scope>
    <source>
        <strain evidence="4">cv. Finnish</strain>
    </source>
</reference>
<dbReference type="OMA" id="HGDVDCG"/>
<dbReference type="GO" id="GO:0009451">
    <property type="term" value="P:RNA modification"/>
    <property type="evidence" value="ECO:0000318"/>
    <property type="project" value="GO_Central"/>
</dbReference>
<dbReference type="Pfam" id="PF01535">
    <property type="entry name" value="PPR"/>
    <property type="match status" value="5"/>
</dbReference>
<protein>
    <submittedName>
        <fullName evidence="3">Pentatricopeptide repeat-containing protein</fullName>
    </submittedName>
</protein>
<keyword evidence="1" id="KW-0677">Repeat</keyword>
<dbReference type="OrthoDB" id="1890277at2759"/>
<name>A0A0K9NL11_ZOSMR</name>
<dbReference type="InterPro" id="IPR011990">
    <property type="entry name" value="TPR-like_helical_dom_sf"/>
</dbReference>
<feature type="repeat" description="PPR" evidence="2">
    <location>
        <begin position="522"/>
        <end position="552"/>
    </location>
</feature>
<dbReference type="Gene3D" id="1.25.40.10">
    <property type="entry name" value="Tetratricopeptide repeat domain"/>
    <property type="match status" value="5"/>
</dbReference>
<proteinExistence type="predicted"/>
<evidence type="ECO:0000313" key="4">
    <source>
        <dbReference type="Proteomes" id="UP000036987"/>
    </source>
</evidence>
<feature type="repeat" description="PPR" evidence="2">
    <location>
        <begin position="185"/>
        <end position="219"/>
    </location>
</feature>
<dbReference type="GO" id="GO:0003723">
    <property type="term" value="F:RNA binding"/>
    <property type="evidence" value="ECO:0000318"/>
    <property type="project" value="GO_Central"/>
</dbReference>
<dbReference type="AlphaFoldDB" id="A0A0K9NL11"/>
<dbReference type="FunFam" id="1.25.40.10:FF:000285">
    <property type="entry name" value="Pentatricopeptide repeat-containing protein, chloroplastic"/>
    <property type="match status" value="1"/>
</dbReference>
<feature type="repeat" description="PPR" evidence="2">
    <location>
        <begin position="317"/>
        <end position="351"/>
    </location>
</feature>
<dbReference type="EMBL" id="LFYR01002060">
    <property type="protein sequence ID" value="KMZ57461.1"/>
    <property type="molecule type" value="Genomic_DNA"/>
</dbReference>
<evidence type="ECO:0000256" key="1">
    <source>
        <dbReference type="ARBA" id="ARBA00022737"/>
    </source>
</evidence>
<comment type="caution">
    <text evidence="3">The sequence shown here is derived from an EMBL/GenBank/DDBJ whole genome shotgun (WGS) entry which is preliminary data.</text>
</comment>
<dbReference type="NCBIfam" id="TIGR00756">
    <property type="entry name" value="PPR"/>
    <property type="match status" value="4"/>
</dbReference>
<dbReference type="FunFam" id="1.25.40.10:FF:000381">
    <property type="entry name" value="Pentatricopeptide repeat-containing protein"/>
    <property type="match status" value="1"/>
</dbReference>
<accession>A0A0K9NL11</accession>
<dbReference type="Pfam" id="PF20431">
    <property type="entry name" value="E_motif"/>
    <property type="match status" value="1"/>
</dbReference>
<dbReference type="FunFam" id="1.25.40.10:FF:001093">
    <property type="entry name" value="Pentatricopeptide repeat-containing protein At2g34400"/>
    <property type="match status" value="1"/>
</dbReference>
<dbReference type="PANTHER" id="PTHR24015:SF1799">
    <property type="entry name" value="OS05G0581300 PROTEIN"/>
    <property type="match status" value="1"/>
</dbReference>
<dbReference type="Proteomes" id="UP000036987">
    <property type="component" value="Unassembled WGS sequence"/>
</dbReference>
<evidence type="ECO:0000256" key="2">
    <source>
        <dbReference type="PROSITE-ProRule" id="PRU00708"/>
    </source>
</evidence>
<dbReference type="InterPro" id="IPR046960">
    <property type="entry name" value="PPR_At4g14850-like_plant"/>
</dbReference>
<gene>
    <name evidence="3" type="ORF">ZOSMA_85G00230</name>
</gene>
<keyword evidence="4" id="KW-1185">Reference proteome</keyword>
<dbReference type="PANTHER" id="PTHR24015">
    <property type="entry name" value="OS07G0578800 PROTEIN-RELATED"/>
    <property type="match status" value="1"/>
</dbReference>
<evidence type="ECO:0000313" key="3">
    <source>
        <dbReference type="EMBL" id="KMZ57461.1"/>
    </source>
</evidence>
<dbReference type="STRING" id="29655.A0A0K9NL11"/>
<dbReference type="InterPro" id="IPR002885">
    <property type="entry name" value="PPR_rpt"/>
</dbReference>